<feature type="region of interest" description="Disordered" evidence="1">
    <location>
        <begin position="1"/>
        <end position="96"/>
    </location>
</feature>
<dbReference type="EMBL" id="KV425890">
    <property type="protein sequence ID" value="KZW02085.1"/>
    <property type="molecule type" value="Genomic_DNA"/>
</dbReference>
<feature type="transmembrane region" description="Helical" evidence="2">
    <location>
        <begin position="113"/>
        <end position="133"/>
    </location>
</feature>
<dbReference type="OrthoDB" id="3271053at2759"/>
<protein>
    <submittedName>
        <fullName evidence="3">Uncharacterized protein</fullName>
    </submittedName>
</protein>
<dbReference type="InParanoid" id="A0A165PF44"/>
<evidence type="ECO:0000256" key="1">
    <source>
        <dbReference type="SAM" id="MobiDB-lite"/>
    </source>
</evidence>
<reference evidence="3 4" key="1">
    <citation type="journal article" date="2016" name="Mol. Biol. Evol.">
        <title>Comparative Genomics of Early-Diverging Mushroom-Forming Fungi Provides Insights into the Origins of Lignocellulose Decay Capabilities.</title>
        <authorList>
            <person name="Nagy L.G."/>
            <person name="Riley R."/>
            <person name="Tritt A."/>
            <person name="Adam C."/>
            <person name="Daum C."/>
            <person name="Floudas D."/>
            <person name="Sun H."/>
            <person name="Yadav J.S."/>
            <person name="Pangilinan J."/>
            <person name="Larsson K.H."/>
            <person name="Matsuura K."/>
            <person name="Barry K."/>
            <person name="Labutti K."/>
            <person name="Kuo R."/>
            <person name="Ohm R.A."/>
            <person name="Bhattacharya S.S."/>
            <person name="Shirouzu T."/>
            <person name="Yoshinaga Y."/>
            <person name="Martin F.M."/>
            <person name="Grigoriev I.V."/>
            <person name="Hibbett D.S."/>
        </authorList>
    </citation>
    <scope>NUCLEOTIDE SEQUENCE [LARGE SCALE GENOMIC DNA]</scope>
    <source>
        <strain evidence="3 4">HHB12029</strain>
    </source>
</reference>
<accession>A0A165PF44</accession>
<feature type="compositionally biased region" description="Low complexity" evidence="1">
    <location>
        <begin position="487"/>
        <end position="499"/>
    </location>
</feature>
<sequence>MPPPVEGSHSTTPAATSRPQQSTSRPSSRPPASSQSRPTTTVQTPVGSQTSSSTSSSSTPAPITTTQAPAQPVAPSSTSPRAHSTPSSSTTSTATAAPVIAASTSKPVSTTTIAAASAAAAVVVVAIIAWQLYRLRRRRRSAVPPPRPFSTWVADRDIRGHTMYDTSDRDPYAMSSLASQSQFSSAKPSPTWEAPAFLTLPAHGRDLTSSDTSSYQASGTPSTAVSALPLISPTSGDMDGVLDPRAPFSAALSHQSSRGSFSSNRSSPVSFSNDGSPVSSPPPMDYPSGVAPITGSRTPSIHSTARSARRASAARPISYAPSLSARQSIYSVSASTIRGAPHQPHNRVEIVLPAPLAPQSFVPVAPFMLSHSRTGSDRSRMSMGAMSTSTYGQAWREESPSREGSIAATREDDVLSLRSQRSVTTVSASHSLPPVPPLPASVVRSASPSRTARGSDSPVPTRPSTSTSVSSVPSALGLSMSNASPRAAGPLSAVPGSPSVVSVASPATTEYSTPLASPQLAELLTPRAVALRTLEPKISLEQLAAAAVERISTDMGARPPRT</sequence>
<feature type="compositionally biased region" description="Low complexity" evidence="1">
    <location>
        <begin position="440"/>
        <end position="474"/>
    </location>
</feature>
<organism evidence="3 4">
    <name type="scientific">Exidia glandulosa HHB12029</name>
    <dbReference type="NCBI Taxonomy" id="1314781"/>
    <lineage>
        <taxon>Eukaryota</taxon>
        <taxon>Fungi</taxon>
        <taxon>Dikarya</taxon>
        <taxon>Basidiomycota</taxon>
        <taxon>Agaricomycotina</taxon>
        <taxon>Agaricomycetes</taxon>
        <taxon>Auriculariales</taxon>
        <taxon>Exidiaceae</taxon>
        <taxon>Exidia</taxon>
    </lineage>
</organism>
<evidence type="ECO:0000313" key="3">
    <source>
        <dbReference type="EMBL" id="KZW02085.1"/>
    </source>
</evidence>
<evidence type="ECO:0000256" key="2">
    <source>
        <dbReference type="SAM" id="Phobius"/>
    </source>
</evidence>
<dbReference type="STRING" id="1314781.A0A165PF44"/>
<feature type="compositionally biased region" description="Low complexity" evidence="1">
    <location>
        <begin position="300"/>
        <end position="316"/>
    </location>
</feature>
<dbReference type="AlphaFoldDB" id="A0A165PF44"/>
<feature type="compositionally biased region" description="Low complexity" evidence="1">
    <location>
        <begin position="253"/>
        <end position="272"/>
    </location>
</feature>
<evidence type="ECO:0000313" key="4">
    <source>
        <dbReference type="Proteomes" id="UP000077266"/>
    </source>
</evidence>
<proteinExistence type="predicted"/>
<keyword evidence="2" id="KW-1133">Transmembrane helix</keyword>
<keyword evidence="2" id="KW-0472">Membrane</keyword>
<feature type="compositionally biased region" description="Polar residues" evidence="1">
    <location>
        <begin position="209"/>
        <end position="225"/>
    </location>
</feature>
<keyword evidence="4" id="KW-1185">Reference proteome</keyword>
<name>A0A165PF44_EXIGL</name>
<gene>
    <name evidence="3" type="ORF">EXIGLDRAFT_736799</name>
</gene>
<feature type="compositionally biased region" description="Low complexity" evidence="1">
    <location>
        <begin position="16"/>
        <end position="96"/>
    </location>
</feature>
<feature type="region of interest" description="Disordered" evidence="1">
    <location>
        <begin position="253"/>
        <end position="316"/>
    </location>
</feature>
<dbReference type="Proteomes" id="UP000077266">
    <property type="component" value="Unassembled WGS sequence"/>
</dbReference>
<feature type="region of interest" description="Disordered" evidence="1">
    <location>
        <begin position="203"/>
        <end position="231"/>
    </location>
</feature>
<feature type="region of interest" description="Disordered" evidence="1">
    <location>
        <begin position="372"/>
        <end position="499"/>
    </location>
</feature>
<keyword evidence="2" id="KW-0812">Transmembrane</keyword>